<comment type="caution">
    <text evidence="2">The sequence shown here is derived from an EMBL/GenBank/DDBJ whole genome shotgun (WGS) entry which is preliminary data.</text>
</comment>
<proteinExistence type="predicted"/>
<gene>
    <name evidence="2" type="ORF">DXA68_11170</name>
</gene>
<keyword evidence="1" id="KW-0472">Membrane</keyword>
<feature type="transmembrane region" description="Helical" evidence="1">
    <location>
        <begin position="54"/>
        <end position="73"/>
    </location>
</feature>
<dbReference type="AlphaFoldDB" id="A0A413H517"/>
<sequence length="87" mass="9859">MMNNTPDTTSITLESIAQRKQEVRKKLHLQKQIMTDTARDLFAPLAPAADKGNAIMRAFNTGMAVFDGVMLGLRMMKRVRRMFSSKK</sequence>
<dbReference type="EMBL" id="QSCF01000015">
    <property type="protein sequence ID" value="RGX78602.1"/>
    <property type="molecule type" value="Genomic_DNA"/>
</dbReference>
<name>A0A413H517_9BACE</name>
<evidence type="ECO:0000313" key="3">
    <source>
        <dbReference type="Proteomes" id="UP000286075"/>
    </source>
</evidence>
<keyword evidence="1" id="KW-1133">Transmembrane helix</keyword>
<reference evidence="2 3" key="1">
    <citation type="submission" date="2018-08" db="EMBL/GenBank/DDBJ databases">
        <title>A genome reference for cultivated species of the human gut microbiota.</title>
        <authorList>
            <person name="Zou Y."/>
            <person name="Xue W."/>
            <person name="Luo G."/>
        </authorList>
    </citation>
    <scope>NUCLEOTIDE SEQUENCE [LARGE SCALE GENOMIC DNA]</scope>
    <source>
        <strain evidence="2 3">OF03-9BH</strain>
    </source>
</reference>
<evidence type="ECO:0000256" key="1">
    <source>
        <dbReference type="SAM" id="Phobius"/>
    </source>
</evidence>
<keyword evidence="1" id="KW-0812">Transmembrane</keyword>
<protein>
    <submittedName>
        <fullName evidence="2">Uncharacterized protein</fullName>
    </submittedName>
</protein>
<evidence type="ECO:0000313" key="2">
    <source>
        <dbReference type="EMBL" id="RGX78602.1"/>
    </source>
</evidence>
<accession>A0A413H517</accession>
<organism evidence="2 3">
    <name type="scientific">Bacteroides stercorirosoris</name>
    <dbReference type="NCBI Taxonomy" id="871324"/>
    <lineage>
        <taxon>Bacteria</taxon>
        <taxon>Pseudomonadati</taxon>
        <taxon>Bacteroidota</taxon>
        <taxon>Bacteroidia</taxon>
        <taxon>Bacteroidales</taxon>
        <taxon>Bacteroidaceae</taxon>
        <taxon>Bacteroides</taxon>
    </lineage>
</organism>
<dbReference type="Proteomes" id="UP000286075">
    <property type="component" value="Unassembled WGS sequence"/>
</dbReference>
<dbReference type="OrthoDB" id="1044430at2"/>